<feature type="transmembrane region" description="Helical" evidence="7">
    <location>
        <begin position="77"/>
        <end position="97"/>
    </location>
</feature>
<dbReference type="Pfam" id="PF00664">
    <property type="entry name" value="ABC_membrane"/>
    <property type="match status" value="1"/>
</dbReference>
<evidence type="ECO:0000259" key="9">
    <source>
        <dbReference type="PROSITE" id="PS50929"/>
    </source>
</evidence>
<dbReference type="Pfam" id="PF00005">
    <property type="entry name" value="ABC_tran"/>
    <property type="match status" value="1"/>
</dbReference>
<organism evidence="10 11">
    <name type="scientific">Nocardioides bizhenqiangii</name>
    <dbReference type="NCBI Taxonomy" id="3095076"/>
    <lineage>
        <taxon>Bacteria</taxon>
        <taxon>Bacillati</taxon>
        <taxon>Actinomycetota</taxon>
        <taxon>Actinomycetes</taxon>
        <taxon>Propionibacteriales</taxon>
        <taxon>Nocardioidaceae</taxon>
        <taxon>Nocardioides</taxon>
    </lineage>
</organism>
<dbReference type="SUPFAM" id="SSF90123">
    <property type="entry name" value="ABC transporter transmembrane region"/>
    <property type="match status" value="1"/>
</dbReference>
<dbReference type="EMBL" id="CP141059">
    <property type="protein sequence ID" value="WQQ27170.1"/>
    <property type="molecule type" value="Genomic_DNA"/>
</dbReference>
<evidence type="ECO:0000313" key="10">
    <source>
        <dbReference type="EMBL" id="WQQ27170.1"/>
    </source>
</evidence>
<dbReference type="InterPro" id="IPR003439">
    <property type="entry name" value="ABC_transporter-like_ATP-bd"/>
</dbReference>
<dbReference type="PANTHER" id="PTHR43394:SF1">
    <property type="entry name" value="ATP-BINDING CASSETTE SUB-FAMILY B MEMBER 10, MITOCHONDRIAL"/>
    <property type="match status" value="1"/>
</dbReference>
<evidence type="ECO:0000313" key="11">
    <source>
        <dbReference type="Proteomes" id="UP001327225"/>
    </source>
</evidence>
<evidence type="ECO:0000256" key="6">
    <source>
        <dbReference type="ARBA" id="ARBA00023136"/>
    </source>
</evidence>
<keyword evidence="5 7" id="KW-1133">Transmembrane helix</keyword>
<keyword evidence="11" id="KW-1185">Reference proteome</keyword>
<dbReference type="InterPro" id="IPR011527">
    <property type="entry name" value="ABC1_TM_dom"/>
</dbReference>
<evidence type="ECO:0000256" key="3">
    <source>
        <dbReference type="ARBA" id="ARBA00022741"/>
    </source>
</evidence>
<dbReference type="InterPro" id="IPR027417">
    <property type="entry name" value="P-loop_NTPase"/>
</dbReference>
<dbReference type="InterPro" id="IPR017871">
    <property type="entry name" value="ABC_transporter-like_CS"/>
</dbReference>
<comment type="subcellular location">
    <subcellularLocation>
        <location evidence="1">Cell membrane</location>
        <topology evidence="1">Multi-pass membrane protein</topology>
    </subcellularLocation>
</comment>
<dbReference type="Proteomes" id="UP001327225">
    <property type="component" value="Chromosome"/>
</dbReference>
<dbReference type="CDD" id="cd18564">
    <property type="entry name" value="ABC_6TM_exporter_like"/>
    <property type="match status" value="1"/>
</dbReference>
<dbReference type="RefSeq" id="WP_322458319.1">
    <property type="nucleotide sequence ID" value="NZ_CP141059.1"/>
</dbReference>
<accession>A0ABZ0ZSC7</accession>
<dbReference type="PROSITE" id="PS50929">
    <property type="entry name" value="ABC_TM1F"/>
    <property type="match status" value="1"/>
</dbReference>
<dbReference type="SUPFAM" id="SSF52540">
    <property type="entry name" value="P-loop containing nucleoside triphosphate hydrolases"/>
    <property type="match status" value="1"/>
</dbReference>
<dbReference type="InterPro" id="IPR036640">
    <property type="entry name" value="ABC1_TM_sf"/>
</dbReference>
<feature type="transmembrane region" description="Helical" evidence="7">
    <location>
        <begin position="156"/>
        <end position="176"/>
    </location>
</feature>
<dbReference type="SMART" id="SM00382">
    <property type="entry name" value="AAA"/>
    <property type="match status" value="1"/>
</dbReference>
<keyword evidence="3" id="KW-0547">Nucleotide-binding</keyword>
<name>A0ABZ0ZSC7_9ACTN</name>
<keyword evidence="2 7" id="KW-0812">Transmembrane</keyword>
<reference evidence="11" key="1">
    <citation type="submission" date="2023-12" db="EMBL/GenBank/DDBJ databases">
        <title>Novel species in genus Nocardioides.</title>
        <authorList>
            <person name="Zhou H."/>
        </authorList>
    </citation>
    <scope>NUCLEOTIDE SEQUENCE [LARGE SCALE GENOMIC DNA]</scope>
    <source>
        <strain evidence="11">HM61</strain>
    </source>
</reference>
<dbReference type="InterPro" id="IPR003593">
    <property type="entry name" value="AAA+_ATPase"/>
</dbReference>
<evidence type="ECO:0000256" key="2">
    <source>
        <dbReference type="ARBA" id="ARBA00022692"/>
    </source>
</evidence>
<feature type="transmembrane region" description="Helical" evidence="7">
    <location>
        <begin position="38"/>
        <end position="65"/>
    </location>
</feature>
<dbReference type="PROSITE" id="PS50893">
    <property type="entry name" value="ABC_TRANSPORTER_2"/>
    <property type="match status" value="1"/>
</dbReference>
<keyword evidence="6 7" id="KW-0472">Membrane</keyword>
<evidence type="ECO:0000256" key="7">
    <source>
        <dbReference type="SAM" id="Phobius"/>
    </source>
</evidence>
<dbReference type="Gene3D" id="3.40.50.300">
    <property type="entry name" value="P-loop containing nucleotide triphosphate hydrolases"/>
    <property type="match status" value="1"/>
</dbReference>
<evidence type="ECO:0000256" key="4">
    <source>
        <dbReference type="ARBA" id="ARBA00022840"/>
    </source>
</evidence>
<dbReference type="PROSITE" id="PS00211">
    <property type="entry name" value="ABC_TRANSPORTER_1"/>
    <property type="match status" value="1"/>
</dbReference>
<feature type="domain" description="ABC transmembrane type-1" evidence="9">
    <location>
        <begin position="42"/>
        <end position="323"/>
    </location>
</feature>
<sequence length="588" mass="64099">MASLRPVADDARLVDDAPGMSLREVFAQFWPALRPLRWWIGLGLALLAISSMIGIAEILLFQRLVDDVLVPADFGPLLWIALAYVGLNLVSAVLSGADDILSTWVSQRFLVKLRTDTFRHVLGLPLHVHERRRLGDVMSRLTSDIGSVERFMIGQLTSGLAAIIQLFFLVAALFWLQWELALASMIVVPIFWFVATRFARFVQDVSRERARRGGSLGAVAEEAIGTSALVQAYNREEQAVADFHRQNRGIADAQMAASRVRSVFLPVVDLAELVGILCVIVLGTWALATDRLTLGGLLAFLTLMAQCYRPIRELGELLPDMYSATAGIERVAELLAERPVQQRTDARPLTRPRGSILVDEVSVRYPGAHRDALHRVTMSAEPGEVVAVMGASGAGKSTLARLLTRQVEPTGGALWLDGHEVRDLTIGSVREAVCVVMQETMLLDASIRDNIAYARPDATSAEVEEAARAADAEVFIRALPEGYETRIGQRGRTLSGGQRQRLSLARALLRGSPVLVLDEPTTGLDPQTARRVLAPLRAAARGRTVVLITHDPVAAEFADRVVHLVDGEVVLDELDAPTPEPTTSGGPR</sequence>
<feature type="domain" description="ABC transporter" evidence="8">
    <location>
        <begin position="356"/>
        <end position="587"/>
    </location>
</feature>
<evidence type="ECO:0000256" key="1">
    <source>
        <dbReference type="ARBA" id="ARBA00004651"/>
    </source>
</evidence>
<keyword evidence="4 10" id="KW-0067">ATP-binding</keyword>
<dbReference type="Gene3D" id="1.20.1560.10">
    <property type="entry name" value="ABC transporter type 1, transmembrane domain"/>
    <property type="match status" value="1"/>
</dbReference>
<evidence type="ECO:0000259" key="8">
    <source>
        <dbReference type="PROSITE" id="PS50893"/>
    </source>
</evidence>
<dbReference type="PANTHER" id="PTHR43394">
    <property type="entry name" value="ATP-DEPENDENT PERMEASE MDL1, MITOCHONDRIAL"/>
    <property type="match status" value="1"/>
</dbReference>
<protein>
    <submittedName>
        <fullName evidence="10">ABC transporter ATP-binding protein</fullName>
    </submittedName>
</protein>
<evidence type="ECO:0000256" key="5">
    <source>
        <dbReference type="ARBA" id="ARBA00022989"/>
    </source>
</evidence>
<dbReference type="GO" id="GO:0005524">
    <property type="term" value="F:ATP binding"/>
    <property type="evidence" value="ECO:0007669"/>
    <property type="project" value="UniProtKB-KW"/>
</dbReference>
<feature type="transmembrane region" description="Helical" evidence="7">
    <location>
        <begin position="263"/>
        <end position="286"/>
    </location>
</feature>
<dbReference type="InterPro" id="IPR039421">
    <property type="entry name" value="Type_1_exporter"/>
</dbReference>
<feature type="transmembrane region" description="Helical" evidence="7">
    <location>
        <begin position="182"/>
        <end position="202"/>
    </location>
</feature>
<proteinExistence type="predicted"/>
<gene>
    <name evidence="10" type="ORF">SHK19_02840</name>
</gene>